<evidence type="ECO:0000313" key="2">
    <source>
        <dbReference type="EMBL" id="CAH0380377.1"/>
    </source>
</evidence>
<dbReference type="EMBL" id="CAKKNE010000006">
    <property type="protein sequence ID" value="CAH0380377.1"/>
    <property type="molecule type" value="Genomic_DNA"/>
</dbReference>
<sequence length="74" mass="8294">MPSPLHLTFQALFSTIGAYLALLFRATARVLFEREPVESEGEPEALDLGILRLDQAIHQADFELARARAEAENR</sequence>
<name>A0A8J2T3D0_9STRA</name>
<evidence type="ECO:0000256" key="1">
    <source>
        <dbReference type="SAM" id="Phobius"/>
    </source>
</evidence>
<protein>
    <submittedName>
        <fullName evidence="2">Uncharacterized protein</fullName>
    </submittedName>
</protein>
<reference evidence="2" key="1">
    <citation type="submission" date="2021-11" db="EMBL/GenBank/DDBJ databases">
        <authorList>
            <consortium name="Genoscope - CEA"/>
            <person name="William W."/>
        </authorList>
    </citation>
    <scope>NUCLEOTIDE SEQUENCE</scope>
</reference>
<comment type="caution">
    <text evidence="2">The sequence shown here is derived from an EMBL/GenBank/DDBJ whole genome shotgun (WGS) entry which is preliminary data.</text>
</comment>
<keyword evidence="1" id="KW-1133">Transmembrane helix</keyword>
<keyword evidence="1" id="KW-0472">Membrane</keyword>
<gene>
    <name evidence="2" type="ORF">PECAL_6P20270</name>
</gene>
<dbReference type="Proteomes" id="UP000789595">
    <property type="component" value="Unassembled WGS sequence"/>
</dbReference>
<organism evidence="2 3">
    <name type="scientific">Pelagomonas calceolata</name>
    <dbReference type="NCBI Taxonomy" id="35677"/>
    <lineage>
        <taxon>Eukaryota</taxon>
        <taxon>Sar</taxon>
        <taxon>Stramenopiles</taxon>
        <taxon>Ochrophyta</taxon>
        <taxon>Pelagophyceae</taxon>
        <taxon>Pelagomonadales</taxon>
        <taxon>Pelagomonadaceae</taxon>
        <taxon>Pelagomonas</taxon>
    </lineage>
</organism>
<dbReference type="AlphaFoldDB" id="A0A8J2T3D0"/>
<evidence type="ECO:0000313" key="3">
    <source>
        <dbReference type="Proteomes" id="UP000789595"/>
    </source>
</evidence>
<keyword evidence="3" id="KW-1185">Reference proteome</keyword>
<accession>A0A8J2T3D0</accession>
<keyword evidence="1" id="KW-0812">Transmembrane</keyword>
<feature type="transmembrane region" description="Helical" evidence="1">
    <location>
        <begin position="6"/>
        <end position="24"/>
    </location>
</feature>
<proteinExistence type="predicted"/>